<dbReference type="EMBL" id="MU157845">
    <property type="protein sequence ID" value="KAF9529634.1"/>
    <property type="molecule type" value="Genomic_DNA"/>
</dbReference>
<organism evidence="2 3">
    <name type="scientific">Crepidotus variabilis</name>
    <dbReference type="NCBI Taxonomy" id="179855"/>
    <lineage>
        <taxon>Eukaryota</taxon>
        <taxon>Fungi</taxon>
        <taxon>Dikarya</taxon>
        <taxon>Basidiomycota</taxon>
        <taxon>Agaricomycotina</taxon>
        <taxon>Agaricomycetes</taxon>
        <taxon>Agaricomycetidae</taxon>
        <taxon>Agaricales</taxon>
        <taxon>Agaricineae</taxon>
        <taxon>Crepidotaceae</taxon>
        <taxon>Crepidotus</taxon>
    </lineage>
</organism>
<evidence type="ECO:0000256" key="1">
    <source>
        <dbReference type="SAM" id="SignalP"/>
    </source>
</evidence>
<protein>
    <submittedName>
        <fullName evidence="2">Uncharacterized protein</fullName>
    </submittedName>
</protein>
<gene>
    <name evidence="2" type="ORF">CPB83DRAFT_852461</name>
</gene>
<evidence type="ECO:0000313" key="3">
    <source>
        <dbReference type="Proteomes" id="UP000807306"/>
    </source>
</evidence>
<keyword evidence="1" id="KW-0732">Signal</keyword>
<keyword evidence="3" id="KW-1185">Reference proteome</keyword>
<reference evidence="2" key="1">
    <citation type="submission" date="2020-11" db="EMBL/GenBank/DDBJ databases">
        <authorList>
            <consortium name="DOE Joint Genome Institute"/>
            <person name="Ahrendt S."/>
            <person name="Riley R."/>
            <person name="Andreopoulos W."/>
            <person name="Labutti K."/>
            <person name="Pangilinan J."/>
            <person name="Ruiz-Duenas F.J."/>
            <person name="Barrasa J.M."/>
            <person name="Sanchez-Garcia M."/>
            <person name="Camarero S."/>
            <person name="Miyauchi S."/>
            <person name="Serrano A."/>
            <person name="Linde D."/>
            <person name="Babiker R."/>
            <person name="Drula E."/>
            <person name="Ayuso-Fernandez I."/>
            <person name="Pacheco R."/>
            <person name="Padilla G."/>
            <person name="Ferreira P."/>
            <person name="Barriuso J."/>
            <person name="Kellner H."/>
            <person name="Castanera R."/>
            <person name="Alfaro M."/>
            <person name="Ramirez L."/>
            <person name="Pisabarro A.G."/>
            <person name="Kuo A."/>
            <person name="Tritt A."/>
            <person name="Lipzen A."/>
            <person name="He G."/>
            <person name="Yan M."/>
            <person name="Ng V."/>
            <person name="Cullen D."/>
            <person name="Martin F."/>
            <person name="Rosso M.-N."/>
            <person name="Henrissat B."/>
            <person name="Hibbett D."/>
            <person name="Martinez A.T."/>
            <person name="Grigoriev I.V."/>
        </authorList>
    </citation>
    <scope>NUCLEOTIDE SEQUENCE</scope>
    <source>
        <strain evidence="2">CBS 506.95</strain>
    </source>
</reference>
<dbReference type="AlphaFoldDB" id="A0A9P6EIL7"/>
<name>A0A9P6EIL7_9AGAR</name>
<feature type="signal peptide" evidence="1">
    <location>
        <begin position="1"/>
        <end position="20"/>
    </location>
</feature>
<comment type="caution">
    <text evidence="2">The sequence shown here is derived from an EMBL/GenBank/DDBJ whole genome shotgun (WGS) entry which is preliminary data.</text>
</comment>
<sequence length="74" mass="7699">MKFAISTFITTLVVLVQVSAEPIATSKSYQPTPVVYHCGGPNALVCPTGYRCCGPFLQGVGGTCFQGTTGLCPL</sequence>
<dbReference type="OrthoDB" id="3026402at2759"/>
<accession>A0A9P6EIL7</accession>
<proteinExistence type="predicted"/>
<evidence type="ECO:0000313" key="2">
    <source>
        <dbReference type="EMBL" id="KAF9529634.1"/>
    </source>
</evidence>
<feature type="chain" id="PRO_5040510130" evidence="1">
    <location>
        <begin position="21"/>
        <end position="74"/>
    </location>
</feature>
<dbReference type="Proteomes" id="UP000807306">
    <property type="component" value="Unassembled WGS sequence"/>
</dbReference>